<evidence type="ECO:0000256" key="1">
    <source>
        <dbReference type="ARBA" id="ARBA00005953"/>
    </source>
</evidence>
<dbReference type="GO" id="GO:0047617">
    <property type="term" value="F:fatty acyl-CoA hydrolase activity"/>
    <property type="evidence" value="ECO:0007669"/>
    <property type="project" value="TreeGrafter"/>
</dbReference>
<keyword evidence="4" id="KW-1185">Reference proteome</keyword>
<evidence type="ECO:0000313" key="4">
    <source>
        <dbReference type="Proteomes" id="UP000257127"/>
    </source>
</evidence>
<dbReference type="AlphaFoldDB" id="A0A3E1EZB8"/>
<evidence type="ECO:0000313" key="3">
    <source>
        <dbReference type="EMBL" id="RFC54912.1"/>
    </source>
</evidence>
<dbReference type="Proteomes" id="UP000257127">
    <property type="component" value="Unassembled WGS sequence"/>
</dbReference>
<comment type="caution">
    <text evidence="3">The sequence shown here is derived from an EMBL/GenBank/DDBJ whole genome shotgun (WGS) entry which is preliminary data.</text>
</comment>
<dbReference type="CDD" id="cd00586">
    <property type="entry name" value="4HBT"/>
    <property type="match status" value="1"/>
</dbReference>
<dbReference type="PANTHER" id="PTHR31793:SF27">
    <property type="entry name" value="NOVEL THIOESTERASE SUPERFAMILY DOMAIN AND SAPOSIN A-TYPE DOMAIN CONTAINING PROTEIN (0610012H03RIK)"/>
    <property type="match status" value="1"/>
</dbReference>
<dbReference type="Pfam" id="PF13279">
    <property type="entry name" value="4HBT_2"/>
    <property type="match status" value="1"/>
</dbReference>
<keyword evidence="2" id="KW-0378">Hydrolase</keyword>
<dbReference type="OrthoDB" id="9800856at2"/>
<gene>
    <name evidence="3" type="ORF">DXU93_03565</name>
</gene>
<dbReference type="SUPFAM" id="SSF54637">
    <property type="entry name" value="Thioesterase/thiol ester dehydrase-isomerase"/>
    <property type="match status" value="1"/>
</dbReference>
<dbReference type="InterPro" id="IPR029069">
    <property type="entry name" value="HotDog_dom_sf"/>
</dbReference>
<dbReference type="PANTHER" id="PTHR31793">
    <property type="entry name" value="4-HYDROXYBENZOYL-COA THIOESTERASE FAMILY MEMBER"/>
    <property type="match status" value="1"/>
</dbReference>
<reference evidence="3 4" key="1">
    <citation type="submission" date="2018-08" db="EMBL/GenBank/DDBJ databases">
        <title>The draft genome squence of Brumimicrobium sp. N62.</title>
        <authorList>
            <person name="Du Z.-J."/>
            <person name="Luo H.-R."/>
        </authorList>
    </citation>
    <scope>NUCLEOTIDE SEQUENCE [LARGE SCALE GENOMIC DNA]</scope>
    <source>
        <strain evidence="3 4">N62</strain>
    </source>
</reference>
<protein>
    <submittedName>
        <fullName evidence="3">Acyl-CoA thioesterase</fullName>
    </submittedName>
</protein>
<proteinExistence type="inferred from homology"/>
<dbReference type="RefSeq" id="WP_116879891.1">
    <property type="nucleotide sequence ID" value="NZ_QURB01000002.1"/>
</dbReference>
<organism evidence="3 4">
    <name type="scientific">Brumimicrobium aurantiacum</name>
    <dbReference type="NCBI Taxonomy" id="1737063"/>
    <lineage>
        <taxon>Bacteria</taxon>
        <taxon>Pseudomonadati</taxon>
        <taxon>Bacteroidota</taxon>
        <taxon>Flavobacteriia</taxon>
        <taxon>Flavobacteriales</taxon>
        <taxon>Crocinitomicaceae</taxon>
        <taxon>Brumimicrobium</taxon>
    </lineage>
</organism>
<evidence type="ECO:0000256" key="2">
    <source>
        <dbReference type="ARBA" id="ARBA00022801"/>
    </source>
</evidence>
<sequence>MRKRSTNYKKIDHLTTTFSARVKFNEADPLGIVWHGNYVSYFEEGREAFGREHGITYLDINNHGFSIPIVRMECDNKFPLKYGDTYTIKTHVLDCPAAKIIHTYEIYNQDGVLACEGKTIQVFVNKEGALSLTLPKFYEEWKNKVNFKS</sequence>
<comment type="similarity">
    <text evidence="1">Belongs to the 4-hydroxybenzoyl-CoA thioesterase family.</text>
</comment>
<dbReference type="NCBIfam" id="TIGR00051">
    <property type="entry name" value="YbgC/FadM family acyl-CoA thioesterase"/>
    <property type="match status" value="1"/>
</dbReference>
<name>A0A3E1EZB8_9FLAO</name>
<dbReference type="InterPro" id="IPR050563">
    <property type="entry name" value="4-hydroxybenzoyl-CoA_TE"/>
</dbReference>
<dbReference type="Gene3D" id="3.10.129.10">
    <property type="entry name" value="Hotdog Thioesterase"/>
    <property type="match status" value="1"/>
</dbReference>
<accession>A0A3E1EZB8</accession>
<dbReference type="EMBL" id="QURB01000002">
    <property type="protein sequence ID" value="RFC54912.1"/>
    <property type="molecule type" value="Genomic_DNA"/>
</dbReference>
<dbReference type="InterPro" id="IPR006684">
    <property type="entry name" value="YbgC/YbaW"/>
</dbReference>